<dbReference type="Pfam" id="PF07690">
    <property type="entry name" value="MFS_1"/>
    <property type="match status" value="1"/>
</dbReference>
<dbReference type="GO" id="GO:0005634">
    <property type="term" value="C:nucleus"/>
    <property type="evidence" value="ECO:0007669"/>
    <property type="project" value="TreeGrafter"/>
</dbReference>
<evidence type="ECO:0000313" key="9">
    <source>
        <dbReference type="Proteomes" id="UP000185904"/>
    </source>
</evidence>
<feature type="transmembrane region" description="Helical" evidence="5">
    <location>
        <begin position="337"/>
        <end position="356"/>
    </location>
</feature>
<dbReference type="InterPro" id="IPR006746">
    <property type="entry name" value="26S_Psome_Rpn12"/>
</dbReference>
<dbReference type="Gene3D" id="1.20.1250.20">
    <property type="entry name" value="MFS general substrate transporter like domains"/>
    <property type="match status" value="1"/>
</dbReference>
<dbReference type="CDD" id="cd17352">
    <property type="entry name" value="MFS_MCT_SLC16"/>
    <property type="match status" value="1"/>
</dbReference>
<feature type="domain" description="Major facilitator superfamily (MFS) profile" evidence="7">
    <location>
        <begin position="31"/>
        <end position="424"/>
    </location>
</feature>
<feature type="domain" description="PCI" evidence="6">
    <location>
        <begin position="475"/>
        <end position="658"/>
    </location>
</feature>
<name>A0A178DAN6_9EURO</name>
<dbReference type="GeneID" id="34585446"/>
<evidence type="ECO:0000256" key="2">
    <source>
        <dbReference type="ARBA" id="ARBA00009627"/>
    </source>
</evidence>
<feature type="transmembrane region" description="Helical" evidence="5">
    <location>
        <begin position="126"/>
        <end position="148"/>
    </location>
</feature>
<dbReference type="PANTHER" id="PTHR12387">
    <property type="entry name" value="26S PROTEASOME NON-ATPASE REGULATORY SUBUNIT 8"/>
    <property type="match status" value="1"/>
</dbReference>
<evidence type="ECO:0000256" key="5">
    <source>
        <dbReference type="SAM" id="Phobius"/>
    </source>
</evidence>
<feature type="transmembrane region" description="Helical" evidence="5">
    <location>
        <begin position="274"/>
        <end position="296"/>
    </location>
</feature>
<feature type="transmembrane region" description="Helical" evidence="5">
    <location>
        <begin position="247"/>
        <end position="268"/>
    </location>
</feature>
<organism evidence="8 9">
    <name type="scientific">Fonsecaea nubica</name>
    <dbReference type="NCBI Taxonomy" id="856822"/>
    <lineage>
        <taxon>Eukaryota</taxon>
        <taxon>Fungi</taxon>
        <taxon>Dikarya</taxon>
        <taxon>Ascomycota</taxon>
        <taxon>Pezizomycotina</taxon>
        <taxon>Eurotiomycetes</taxon>
        <taxon>Chaetothyriomycetidae</taxon>
        <taxon>Chaetothyriales</taxon>
        <taxon>Herpotrichiellaceae</taxon>
        <taxon>Fonsecaea</taxon>
    </lineage>
</organism>
<dbReference type="GO" id="GO:0043161">
    <property type="term" value="P:proteasome-mediated ubiquitin-dependent protein catabolic process"/>
    <property type="evidence" value="ECO:0007669"/>
    <property type="project" value="TreeGrafter"/>
</dbReference>
<dbReference type="FunFam" id="1.25.40.990:FF:000001">
    <property type="entry name" value="26S proteasome non-ATPase regulatory subunit"/>
    <property type="match status" value="1"/>
</dbReference>
<feature type="transmembrane region" description="Helical" evidence="5">
    <location>
        <begin position="191"/>
        <end position="213"/>
    </location>
</feature>
<evidence type="ECO:0000256" key="1">
    <source>
        <dbReference type="ARBA" id="ARBA00004141"/>
    </source>
</evidence>
<dbReference type="Pfam" id="PF10075">
    <property type="entry name" value="CSN8_PSD8_EIF3K"/>
    <property type="match status" value="1"/>
</dbReference>
<feature type="compositionally biased region" description="Basic and acidic residues" evidence="4">
    <location>
        <begin position="1"/>
        <end position="17"/>
    </location>
</feature>
<feature type="transmembrane region" description="Helical" evidence="5">
    <location>
        <begin position="368"/>
        <end position="390"/>
    </location>
</feature>
<evidence type="ECO:0000313" key="8">
    <source>
        <dbReference type="EMBL" id="OAL38816.1"/>
    </source>
</evidence>
<sequence length="674" mass="73529">MAEDLKPSMASDSEKLEPNQPQNETREFNTRSVLTIIGAALSAFCTVGFLNAFGLFIDYYRNHQLADKSEFDISWIGSFSTFVFFLAAAPAGLLVDRMGPTILLIIGGTATLLAMFMISLCHEYYQFFLAQGLLLGIGQAFLVCPVFAMVSRHFNKNRGLATGFTIAGSSLGGVIWPIMADQLLYKHGISFGWTIRIIAFTMLPLVAVTCITVRTPASEKTTSEENVPAAQEKQSKKTDLSILKSRVFLTFVLGIGIYYLGMFSPFFFVTTYAVSLGLSTSFAFYLVSILNAASFFGRISAGWAADHYGHFNMCSLAAMTSAVVAYCWTAAQSSAGLVVWSLAYGFCSGSILSLQVSCGTKLAAPEAYGTAVGMIMGIVSLTLQILAIALRASRGRAKMPAAMSSQSPSLDSILHTLQQSLSHNDPSQAQSQLQKAKLALLQQNALIPSPQTPPQTLATARSILEAGALLSIRSRDPESFVRYYSQLQPFYDFPGLQQTPSRDRSKLTGLYLLLLLSQGDYAGFHTLLESLIVAEGANGSSSVEADPYIKYPMEVERSLMEGSYDQVWRKTNGRDVPGEEFGLFSDILINTIRVEIASCAARSYPSLPIASAKNLLFLESEGAVMEFAREQGWSLEEGRIYFPGLEAAKKLEDGDEKEVISHMVEYARELESIV</sequence>
<keyword evidence="5" id="KW-0472">Membrane</keyword>
<dbReference type="GO" id="GO:0016020">
    <property type="term" value="C:membrane"/>
    <property type="evidence" value="ECO:0007669"/>
    <property type="project" value="UniProtKB-SubCell"/>
</dbReference>
<dbReference type="PANTHER" id="PTHR12387:SF0">
    <property type="entry name" value="26S PROTEASOME NON-ATPASE REGULATORY SUBUNIT 8"/>
    <property type="match status" value="1"/>
</dbReference>
<evidence type="ECO:0000259" key="7">
    <source>
        <dbReference type="PROSITE" id="PS50850"/>
    </source>
</evidence>
<dbReference type="PROSITE" id="PS50850">
    <property type="entry name" value="MFS"/>
    <property type="match status" value="1"/>
</dbReference>
<feature type="transmembrane region" description="Helical" evidence="5">
    <location>
        <begin position="160"/>
        <end position="179"/>
    </location>
</feature>
<feature type="region of interest" description="Disordered" evidence="4">
    <location>
        <begin position="1"/>
        <end position="26"/>
    </location>
</feature>
<dbReference type="GO" id="GO:0022857">
    <property type="term" value="F:transmembrane transporter activity"/>
    <property type="evidence" value="ECO:0007669"/>
    <property type="project" value="InterPro"/>
</dbReference>
<dbReference type="AlphaFoldDB" id="A0A178DAN6"/>
<feature type="transmembrane region" description="Helical" evidence="5">
    <location>
        <begin position="33"/>
        <end position="53"/>
    </location>
</feature>
<dbReference type="Gene3D" id="1.25.40.990">
    <property type="match status" value="1"/>
</dbReference>
<feature type="transmembrane region" description="Helical" evidence="5">
    <location>
        <begin position="102"/>
        <end position="120"/>
    </location>
</feature>
<protein>
    <submittedName>
        <fullName evidence="8">Protein phosphatase</fullName>
    </submittedName>
</protein>
<accession>A0A178DAN6</accession>
<gene>
    <name evidence="8" type="ORF">AYO20_02022</name>
</gene>
<evidence type="ECO:0000259" key="6">
    <source>
        <dbReference type="PROSITE" id="PS50250"/>
    </source>
</evidence>
<dbReference type="InterPro" id="IPR033464">
    <property type="entry name" value="CSN8_PSD8_EIF3K"/>
</dbReference>
<evidence type="ECO:0000256" key="4">
    <source>
        <dbReference type="SAM" id="MobiDB-lite"/>
    </source>
</evidence>
<evidence type="ECO:0000256" key="3">
    <source>
        <dbReference type="ARBA" id="ARBA00022942"/>
    </source>
</evidence>
<feature type="transmembrane region" description="Helical" evidence="5">
    <location>
        <begin position="73"/>
        <end position="95"/>
    </location>
</feature>
<comment type="similarity">
    <text evidence="2">Belongs to the proteasome subunit S14 family.</text>
</comment>
<keyword evidence="5" id="KW-0812">Transmembrane</keyword>
<proteinExistence type="inferred from homology"/>
<feature type="transmembrane region" description="Helical" evidence="5">
    <location>
        <begin position="308"/>
        <end position="331"/>
    </location>
</feature>
<dbReference type="InterPro" id="IPR020846">
    <property type="entry name" value="MFS_dom"/>
</dbReference>
<dbReference type="RefSeq" id="XP_022503828.1">
    <property type="nucleotide sequence ID" value="XM_022640328.1"/>
</dbReference>
<reference evidence="8 9" key="1">
    <citation type="submission" date="2016-03" db="EMBL/GenBank/DDBJ databases">
        <title>The draft genome sequence of Fonsecaea nubica causative agent of cutaneous subcutaneous infection in human host.</title>
        <authorList>
            <person name="Costa F."/>
            <person name="Sybren D.H."/>
            <person name="Raittz R.T."/>
            <person name="Weiss V.A."/>
            <person name="Leao A.C."/>
            <person name="Gomes R."/>
            <person name="De Souza E.M."/>
            <person name="Pedrosa F.O."/>
            <person name="Steffens M.B."/>
            <person name="Bombassaro A."/>
            <person name="Tadra-Sfeir M.Z."/>
            <person name="Moreno L.F."/>
            <person name="Najafzadeh M.J."/>
            <person name="Felipe M.S."/>
            <person name="Teixeira M."/>
            <person name="Sun J."/>
            <person name="Xi L."/>
            <person name="Castro M.A."/>
            <person name="Vicente V.A."/>
        </authorList>
    </citation>
    <scope>NUCLEOTIDE SEQUENCE [LARGE SCALE GENOMIC DNA]</scope>
    <source>
        <strain evidence="8 9">CBS 269.64</strain>
    </source>
</reference>
<dbReference type="GO" id="GO:0005829">
    <property type="term" value="C:cytosol"/>
    <property type="evidence" value="ECO:0007669"/>
    <property type="project" value="TreeGrafter"/>
</dbReference>
<dbReference type="EMBL" id="LVCJ01000008">
    <property type="protein sequence ID" value="OAL38816.1"/>
    <property type="molecule type" value="Genomic_DNA"/>
</dbReference>
<dbReference type="SUPFAM" id="SSF103473">
    <property type="entry name" value="MFS general substrate transporter"/>
    <property type="match status" value="1"/>
</dbReference>
<comment type="caution">
    <text evidence="8">The sequence shown here is derived from an EMBL/GenBank/DDBJ whole genome shotgun (WGS) entry which is preliminary data.</text>
</comment>
<keyword evidence="9" id="KW-1185">Reference proteome</keyword>
<dbReference type="InterPro" id="IPR011701">
    <property type="entry name" value="MFS"/>
</dbReference>
<dbReference type="InterPro" id="IPR036259">
    <property type="entry name" value="MFS_trans_sf"/>
</dbReference>
<dbReference type="InterPro" id="IPR000717">
    <property type="entry name" value="PCI_dom"/>
</dbReference>
<dbReference type="OrthoDB" id="6499973at2759"/>
<comment type="subcellular location">
    <subcellularLocation>
        <location evidence="1">Membrane</location>
        <topology evidence="1">Multi-pass membrane protein</topology>
    </subcellularLocation>
</comment>
<dbReference type="PROSITE" id="PS50250">
    <property type="entry name" value="PCI"/>
    <property type="match status" value="1"/>
</dbReference>
<dbReference type="GO" id="GO:0008541">
    <property type="term" value="C:proteasome regulatory particle, lid subcomplex"/>
    <property type="evidence" value="ECO:0007669"/>
    <property type="project" value="UniProtKB-ARBA"/>
</dbReference>
<dbReference type="Proteomes" id="UP000185904">
    <property type="component" value="Unassembled WGS sequence"/>
</dbReference>
<keyword evidence="3" id="KW-0647">Proteasome</keyword>
<keyword evidence="5" id="KW-1133">Transmembrane helix</keyword>